<dbReference type="KEGG" id="psez:HME7025_00780"/>
<reference evidence="2" key="1">
    <citation type="submission" date="2018-05" db="EMBL/GenBank/DDBJ databases">
        <title>Pseudarcicella sp. HME7025 Genome sequencing and assembly.</title>
        <authorList>
            <person name="Kim H."/>
            <person name="Kang H."/>
            <person name="Joh K."/>
        </authorList>
    </citation>
    <scope>NUCLEOTIDE SEQUENCE [LARGE SCALE GENOMIC DNA]</scope>
    <source>
        <strain evidence="2">HME7025</strain>
    </source>
</reference>
<evidence type="ECO:0000313" key="2">
    <source>
        <dbReference type="Proteomes" id="UP000245468"/>
    </source>
</evidence>
<dbReference type="EMBL" id="CP029346">
    <property type="protein sequence ID" value="AWL08651.1"/>
    <property type="molecule type" value="Genomic_DNA"/>
</dbReference>
<dbReference type="Proteomes" id="UP000245468">
    <property type="component" value="Chromosome"/>
</dbReference>
<evidence type="ECO:0000313" key="1">
    <source>
        <dbReference type="EMBL" id="AWL08651.1"/>
    </source>
</evidence>
<proteinExistence type="predicted"/>
<dbReference type="RefSeq" id="WP_109322386.1">
    <property type="nucleotide sequence ID" value="NZ_CP029346.1"/>
</dbReference>
<gene>
    <name evidence="1" type="ORF">HME7025_00780</name>
</gene>
<accession>A0A2S2DTC7</accession>
<dbReference type="AlphaFoldDB" id="A0A2S2DTC7"/>
<sequence length="167" mass="18574">MNRRSALKNLSLVLGTSALPNWAYQWNQDSFPALLGPNTELLGAIVNAIIPETDSPGAKTIGAHLYIERMVKDCMSKEDQQAFQNGLQKLASLALKNYQKGFPQLSSQDQISLLTGLQNSTLPEESQFFKRLKGLTLASYTSSEYFLTQHRNYTMAPGFYHGCVPVQ</sequence>
<name>A0A2S2DTC7_9BACT</name>
<protein>
    <recommendedName>
        <fullName evidence="3">Gluconate 2-dehydrogenase subunit 3 family protein</fullName>
    </recommendedName>
</protein>
<dbReference type="OrthoDB" id="6385145at2"/>
<keyword evidence="2" id="KW-1185">Reference proteome</keyword>
<organism evidence="1 2">
    <name type="scientific">Aquirufa nivalisilvae</name>
    <dbReference type="NCBI Taxonomy" id="2516557"/>
    <lineage>
        <taxon>Bacteria</taxon>
        <taxon>Pseudomonadati</taxon>
        <taxon>Bacteroidota</taxon>
        <taxon>Cytophagia</taxon>
        <taxon>Cytophagales</taxon>
        <taxon>Flectobacillaceae</taxon>
        <taxon>Aquirufa</taxon>
    </lineage>
</organism>
<dbReference type="Pfam" id="PF13618">
    <property type="entry name" value="Gluconate_2-dh3"/>
    <property type="match status" value="1"/>
</dbReference>
<dbReference type="InterPro" id="IPR027056">
    <property type="entry name" value="Gluconate_2DH_su3"/>
</dbReference>
<evidence type="ECO:0008006" key="3">
    <source>
        <dbReference type="Google" id="ProtNLM"/>
    </source>
</evidence>